<dbReference type="Proteomes" id="UP001595912">
    <property type="component" value="Unassembled WGS sequence"/>
</dbReference>
<dbReference type="EMBL" id="JBHSIU010000014">
    <property type="protein sequence ID" value="MFC4998951.1"/>
    <property type="molecule type" value="Genomic_DNA"/>
</dbReference>
<comment type="caution">
    <text evidence="3">The sequence shown here is derived from an EMBL/GenBank/DDBJ whole genome shotgun (WGS) entry which is preliminary data.</text>
</comment>
<protein>
    <submittedName>
        <fullName evidence="3">Uncharacterized protein</fullName>
    </submittedName>
</protein>
<organism evidence="3 4">
    <name type="scientific">Dactylosporangium cerinum</name>
    <dbReference type="NCBI Taxonomy" id="1434730"/>
    <lineage>
        <taxon>Bacteria</taxon>
        <taxon>Bacillati</taxon>
        <taxon>Actinomycetota</taxon>
        <taxon>Actinomycetes</taxon>
        <taxon>Micromonosporales</taxon>
        <taxon>Micromonosporaceae</taxon>
        <taxon>Dactylosporangium</taxon>
    </lineage>
</organism>
<evidence type="ECO:0000313" key="4">
    <source>
        <dbReference type="Proteomes" id="UP001595912"/>
    </source>
</evidence>
<proteinExistence type="predicted"/>
<reference evidence="4" key="1">
    <citation type="journal article" date="2019" name="Int. J. Syst. Evol. Microbiol.">
        <title>The Global Catalogue of Microorganisms (GCM) 10K type strain sequencing project: providing services to taxonomists for standard genome sequencing and annotation.</title>
        <authorList>
            <consortium name="The Broad Institute Genomics Platform"/>
            <consortium name="The Broad Institute Genome Sequencing Center for Infectious Disease"/>
            <person name="Wu L."/>
            <person name="Ma J."/>
        </authorList>
    </citation>
    <scope>NUCLEOTIDE SEQUENCE [LARGE SCALE GENOMIC DNA]</scope>
    <source>
        <strain evidence="4">CGMCC 4.7152</strain>
    </source>
</reference>
<keyword evidence="2" id="KW-0472">Membrane</keyword>
<dbReference type="RefSeq" id="WP_380115225.1">
    <property type="nucleotide sequence ID" value="NZ_JBHSIU010000014.1"/>
</dbReference>
<gene>
    <name evidence="3" type="ORF">ACFPIJ_14035</name>
</gene>
<keyword evidence="2" id="KW-0812">Transmembrane</keyword>
<accession>A0ABV9VWE1</accession>
<feature type="transmembrane region" description="Helical" evidence="2">
    <location>
        <begin position="38"/>
        <end position="59"/>
    </location>
</feature>
<keyword evidence="2" id="KW-1133">Transmembrane helix</keyword>
<sequence>MNENPFSVLTGEAVPDSRVRVDDVIAAGRTRVRRRRGAVAAGCAAVVVLVTLAGVAFAVRPPQGGPARPSPSPSPSVSAHPSGCTVARVDVDGDIGAAFTDPSGRYVAFSRAPDPGLLIVYRDGVVVRRHTTGERLQTWALNASGTAIGAVENDAYRTTADGAVVMLPRPSGATRAWAYGINAAGDIVGEAAMPGKTFRAVLWRHTALDAPVLLPTPAGRSSSARGITDDGRILGDLDQGATPYLWNADGTGVALPTPPGLPGGLPIQIAGDWVTGMVNYLSVQNLDPATGRRTGPGDPKPARWQLSSGTVEILEADDVFNGSGRITADGTLVINRFTDAVFWDGARLTPLPAPPGYDHVQVTSISADGRVIGGAATKNTGGSIEPFRWDCRR</sequence>
<evidence type="ECO:0000313" key="3">
    <source>
        <dbReference type="EMBL" id="MFC4998951.1"/>
    </source>
</evidence>
<keyword evidence="4" id="KW-1185">Reference proteome</keyword>
<evidence type="ECO:0000256" key="1">
    <source>
        <dbReference type="SAM" id="MobiDB-lite"/>
    </source>
</evidence>
<name>A0ABV9VWE1_9ACTN</name>
<feature type="region of interest" description="Disordered" evidence="1">
    <location>
        <begin position="63"/>
        <end position="83"/>
    </location>
</feature>
<evidence type="ECO:0000256" key="2">
    <source>
        <dbReference type="SAM" id="Phobius"/>
    </source>
</evidence>